<dbReference type="SUPFAM" id="SSF55961">
    <property type="entry name" value="Bet v1-like"/>
    <property type="match status" value="1"/>
</dbReference>
<keyword evidence="2" id="KW-1185">Reference proteome</keyword>
<dbReference type="EMBL" id="BMPE01000010">
    <property type="protein sequence ID" value="GGL09269.1"/>
    <property type="molecule type" value="Genomic_DNA"/>
</dbReference>
<dbReference type="Pfam" id="PF06240">
    <property type="entry name" value="COXG"/>
    <property type="match status" value="1"/>
</dbReference>
<gene>
    <name evidence="1" type="ORF">GCM10010844_30000</name>
</gene>
<sequence>MKLSYSGQEKVQASPAAVWAFVQDPERVARCLPDVQDVVVHDQTHMDATVQVGVGMVRGKFKFKIEVLPDEAANCVNVKVQGGGLGSVVDLTAGANVVDNGDGTTTLDWTGDATMRGPVATVGGRLLDAQAQKLISKTFENMSANVSASAGTLA</sequence>
<dbReference type="CDD" id="cd05018">
    <property type="entry name" value="CoxG"/>
    <property type="match status" value="1"/>
</dbReference>
<dbReference type="PANTHER" id="PTHR38588">
    <property type="entry name" value="BLL0334 PROTEIN"/>
    <property type="match status" value="1"/>
</dbReference>
<dbReference type="PANTHER" id="PTHR38588:SF1">
    <property type="entry name" value="BLL0334 PROTEIN"/>
    <property type="match status" value="1"/>
</dbReference>
<evidence type="ECO:0000313" key="2">
    <source>
        <dbReference type="Proteomes" id="UP000604341"/>
    </source>
</evidence>
<evidence type="ECO:0008006" key="3">
    <source>
        <dbReference type="Google" id="ProtNLM"/>
    </source>
</evidence>
<reference evidence="2" key="1">
    <citation type="journal article" date="2019" name="Int. J. Syst. Evol. Microbiol.">
        <title>The Global Catalogue of Microorganisms (GCM) 10K type strain sequencing project: providing services to taxonomists for standard genome sequencing and annotation.</title>
        <authorList>
            <consortium name="The Broad Institute Genomics Platform"/>
            <consortium name="The Broad Institute Genome Sequencing Center for Infectious Disease"/>
            <person name="Wu L."/>
            <person name="Ma J."/>
        </authorList>
    </citation>
    <scope>NUCLEOTIDE SEQUENCE [LARGE SCALE GENOMIC DNA]</scope>
    <source>
        <strain evidence="2">JCM 19173</strain>
    </source>
</reference>
<dbReference type="Proteomes" id="UP000604341">
    <property type="component" value="Unassembled WGS sequence"/>
</dbReference>
<dbReference type="InterPro" id="IPR023393">
    <property type="entry name" value="START-like_dom_sf"/>
</dbReference>
<dbReference type="Gene3D" id="3.30.530.20">
    <property type="match status" value="1"/>
</dbReference>
<dbReference type="InterPro" id="IPR010419">
    <property type="entry name" value="CO_DH_gsu"/>
</dbReference>
<comment type="caution">
    <text evidence="1">The sequence shown here is derived from an EMBL/GenBank/DDBJ whole genome shotgun (WGS) entry which is preliminary data.</text>
</comment>
<accession>A0ABQ2FLA7</accession>
<protein>
    <recommendedName>
        <fullName evidence="3">Carbon monoxide dehydrogenase</fullName>
    </recommendedName>
</protein>
<dbReference type="RefSeq" id="WP_189069802.1">
    <property type="nucleotide sequence ID" value="NZ_BMPE01000010.1"/>
</dbReference>
<name>A0ABQ2FLA7_9DEIO</name>
<organism evidence="1 2">
    <name type="scientific">Deinococcus radiotolerans</name>
    <dbReference type="NCBI Taxonomy" id="1309407"/>
    <lineage>
        <taxon>Bacteria</taxon>
        <taxon>Thermotogati</taxon>
        <taxon>Deinococcota</taxon>
        <taxon>Deinococci</taxon>
        <taxon>Deinococcales</taxon>
        <taxon>Deinococcaceae</taxon>
        <taxon>Deinococcus</taxon>
    </lineage>
</organism>
<evidence type="ECO:0000313" key="1">
    <source>
        <dbReference type="EMBL" id="GGL09269.1"/>
    </source>
</evidence>
<proteinExistence type="predicted"/>